<gene>
    <name evidence="2" type="ORF">EJB06_25235</name>
</gene>
<sequence length="214" mass="23206">MTTRACVLLMLAMLYGGQPCAQARAAPPPHPTTAKETMQQPEKKILQDLETFRSRHDVKALSSAIGQMLRIENVIAPLTPAGPPNDKFALWLSIFDAIDSELAPDIDASARIQMKVAPPPESGLPAGASPAAIKDPAQRAAYEAALAANDQRNERIAYQHKLRTEEAFAEDSLLDLVRAADASQLEELKTRALQSSLQAKRKIRLAALLTPPEP</sequence>
<evidence type="ECO:0000313" key="3">
    <source>
        <dbReference type="Proteomes" id="UP000278085"/>
    </source>
</evidence>
<dbReference type="AlphaFoldDB" id="A0A430HF99"/>
<name>A0A430HF99_9BURK</name>
<feature type="signal peptide" evidence="1">
    <location>
        <begin position="1"/>
        <end position="21"/>
    </location>
</feature>
<reference evidence="2 3" key="1">
    <citation type="submission" date="2018-12" db="EMBL/GenBank/DDBJ databases">
        <authorList>
            <person name="Yang E."/>
        </authorList>
    </citation>
    <scope>NUCLEOTIDE SEQUENCE [LARGE SCALE GENOMIC DNA]</scope>
    <source>
        <strain evidence="2 3">SOD</strain>
    </source>
</reference>
<dbReference type="Proteomes" id="UP000278085">
    <property type="component" value="Unassembled WGS sequence"/>
</dbReference>
<accession>A0A430HF99</accession>
<dbReference type="OrthoDB" id="8786036at2"/>
<keyword evidence="3" id="KW-1185">Reference proteome</keyword>
<keyword evidence="1" id="KW-0732">Signal</keyword>
<dbReference type="EMBL" id="RXLQ01000017">
    <property type="protein sequence ID" value="RSZ56208.1"/>
    <property type="molecule type" value="Genomic_DNA"/>
</dbReference>
<protein>
    <submittedName>
        <fullName evidence="2">Uncharacterized protein</fullName>
    </submittedName>
</protein>
<feature type="chain" id="PRO_5019350679" evidence="1">
    <location>
        <begin position="22"/>
        <end position="214"/>
    </location>
</feature>
<dbReference type="RefSeq" id="WP_126076789.1">
    <property type="nucleotide sequence ID" value="NZ_CP051166.1"/>
</dbReference>
<evidence type="ECO:0000256" key="1">
    <source>
        <dbReference type="SAM" id="SignalP"/>
    </source>
</evidence>
<proteinExistence type="predicted"/>
<evidence type="ECO:0000313" key="2">
    <source>
        <dbReference type="EMBL" id="RSZ56208.1"/>
    </source>
</evidence>
<comment type="caution">
    <text evidence="2">The sequence shown here is derived from an EMBL/GenBank/DDBJ whole genome shotgun (WGS) entry which is preliminary data.</text>
</comment>
<organism evidence="2 3">
    <name type="scientific">Massilia atriviolacea</name>
    <dbReference type="NCBI Taxonomy" id="2495579"/>
    <lineage>
        <taxon>Bacteria</taxon>
        <taxon>Pseudomonadati</taxon>
        <taxon>Pseudomonadota</taxon>
        <taxon>Betaproteobacteria</taxon>
        <taxon>Burkholderiales</taxon>
        <taxon>Oxalobacteraceae</taxon>
        <taxon>Telluria group</taxon>
        <taxon>Massilia</taxon>
    </lineage>
</organism>